<evidence type="ECO:0000313" key="3">
    <source>
        <dbReference type="Proteomes" id="UP001159364"/>
    </source>
</evidence>
<gene>
    <name evidence="2" type="ORF">K2173_000967</name>
</gene>
<comment type="caution">
    <text evidence="2">The sequence shown here is derived from an EMBL/GenBank/DDBJ whole genome shotgun (WGS) entry which is preliminary data.</text>
</comment>
<accession>A0AAV8TQE1</accession>
<proteinExistence type="predicted"/>
<evidence type="ECO:0000313" key="2">
    <source>
        <dbReference type="EMBL" id="KAJ8769192.1"/>
    </source>
</evidence>
<reference evidence="2 3" key="1">
    <citation type="submission" date="2021-09" db="EMBL/GenBank/DDBJ databases">
        <title>Genomic insights and catalytic innovation underlie evolution of tropane alkaloids biosynthesis.</title>
        <authorList>
            <person name="Wang Y.-J."/>
            <person name="Tian T."/>
            <person name="Huang J.-P."/>
            <person name="Huang S.-X."/>
        </authorList>
    </citation>
    <scope>NUCLEOTIDE SEQUENCE [LARGE SCALE GENOMIC DNA]</scope>
    <source>
        <strain evidence="2">KIB-2018</strain>
        <tissue evidence="2">Leaf</tissue>
    </source>
</reference>
<keyword evidence="3" id="KW-1185">Reference proteome</keyword>
<feature type="compositionally biased region" description="Polar residues" evidence="1">
    <location>
        <begin position="148"/>
        <end position="161"/>
    </location>
</feature>
<dbReference type="Gene3D" id="3.40.50.980">
    <property type="match status" value="1"/>
</dbReference>
<dbReference type="EMBL" id="JAIWQS010000003">
    <property type="protein sequence ID" value="KAJ8769192.1"/>
    <property type="molecule type" value="Genomic_DNA"/>
</dbReference>
<evidence type="ECO:0000256" key="1">
    <source>
        <dbReference type="SAM" id="MobiDB-lite"/>
    </source>
</evidence>
<organism evidence="2 3">
    <name type="scientific">Erythroxylum novogranatense</name>
    <dbReference type="NCBI Taxonomy" id="1862640"/>
    <lineage>
        <taxon>Eukaryota</taxon>
        <taxon>Viridiplantae</taxon>
        <taxon>Streptophyta</taxon>
        <taxon>Embryophyta</taxon>
        <taxon>Tracheophyta</taxon>
        <taxon>Spermatophyta</taxon>
        <taxon>Magnoliopsida</taxon>
        <taxon>eudicotyledons</taxon>
        <taxon>Gunneridae</taxon>
        <taxon>Pentapetalae</taxon>
        <taxon>rosids</taxon>
        <taxon>fabids</taxon>
        <taxon>Malpighiales</taxon>
        <taxon>Erythroxylaceae</taxon>
        <taxon>Erythroxylum</taxon>
    </lineage>
</organism>
<protein>
    <submittedName>
        <fullName evidence="2">Uncharacterized protein</fullName>
    </submittedName>
</protein>
<dbReference type="AlphaFoldDB" id="A0AAV8TQE1"/>
<sequence>MMNISSEAVMVPVHEVRLLDFVLQDSGLCTDNVAFLEALTEKLCTYAKHEKAHLVVVILANVAEFGIIALGIMSRGGVYSGANPAAHESQIKKQVEAAEVERNYQTSINGDSKELLQEKTWFSMQQQVVLHQRGRGFFFFRSKTQRSAQEPSWHRNQTGSFPNGIGPEIA</sequence>
<name>A0AAV8TQE1_9ROSI</name>
<dbReference type="Proteomes" id="UP001159364">
    <property type="component" value="Linkage Group LG03"/>
</dbReference>
<feature type="region of interest" description="Disordered" evidence="1">
    <location>
        <begin position="148"/>
        <end position="170"/>
    </location>
</feature>